<gene>
    <name evidence="10" type="ORF">DGAL_LOCUS16408</name>
</gene>
<proteinExistence type="predicted"/>
<comment type="caution">
    <text evidence="10">The sequence shown here is derived from an EMBL/GenBank/DDBJ whole genome shotgun (WGS) entry which is preliminary data.</text>
</comment>
<evidence type="ECO:0000256" key="8">
    <source>
        <dbReference type="ARBA" id="ARBA00034143"/>
    </source>
</evidence>
<feature type="region of interest" description="Disordered" evidence="9">
    <location>
        <begin position="1"/>
        <end position="154"/>
    </location>
</feature>
<dbReference type="InterPro" id="IPR040111">
    <property type="entry name" value="ODAD4"/>
</dbReference>
<sequence>MKEPNVDGIAVTASSSGGVAAGGVEAIFLSSADADEGASDKPKKQSDARQEQQPTSKDVGDSKQVPISNKQGTGQRTPVASESTSPGKRSKRQQQQQHGGEVNVGEDGSSHQNANGSRLRKTRSVTDVDGERESQDSSAASSAAGRRGGGGRRMSISVVSPYHQYSMASSSRDSSRRSSATSIVISVSRPDSPLPRLIQRIGEETLSIEFLKMRHTAKTVHSASKFRHPHIVIQPPDGSIKGNMTSEETAANLIRMHKDRRNSMPTIPRLDLKEENEKEERKKNKSKDGRATNKRLSDGGQTRRSRRRRSSTGSSIQGFYLPASRPSSAMAGEAATTTVDPNSRPSSSATIVQLGKLSRPWTPARSPSPGSTGSGNHRNGSRNFFRCRTPTSMAAPLQVLNTKVNNILGCASNILDFYHTRADIKKEPDHRRQIRLLQSTKMNEANEAVKTEDTAQLRLINFRKKAGQANATEKMKEFKGKLGKPAKSARPAVVPPAETIKKPVQQPVKQEQQNAKPKQQQTGGKGNQKEKKTNSKMSPTNKQTTKSNDKSTKSPELNKPADNKSDEPPKISTTKLPILPKVTAAANIFGDLSMLKKENKPIFGNLSIPAGGSSISISSAVSSQSSGTNSGKDKEKGIQILKSMMSKQKNKTAVAVVAATAFGPKSPSRTKLRINKVLKMAKTAGMVARRKPINTNSSHNQSMQNNSNNNQGPPTLVNFFKRSNRTTNTDSRIPIKYETFTDKDRAAAVLLGDADIKTTLEKQLKSERGRYVLPKESPAQVYLAQADFEMRIGGLATAKNLLNKALELQPGDKNALCSRSRCRLQMGDTKGALDDAEEALNNDSSYVRATYQKAEVLYQMGRFEEALVFYHMGCKQRPDMDLFNQGVRKAQEAIEISLGVKQPTLQQQQQYRTTTIASKKTTPRGRGSSSRLPPLNGNHQQQQPLNQFSQQLQQRLWPEGPTTHRESSLLGDLHVDKIYLERLLENPGLHNQSVSSQKIIHHAKETLEYLKGRENFWKQQQPSHIVYTKERTRTKTYRRRIPSSRTNLTSTEESSGTDRDQPPSEEVNSGSGSGSGQSSSRVLDDSLSSSEALTERDEEENETAGTNNVRCSSEEVSRILASAAEADENEKDVDDDEDVAEWRQVVTDMTECIEKDQLDRCTRVFLVKCCGWAAQDEELTGEIEAKMNLMRLHEEQQNQCGDEGNTNEKMHLAIEIAVLYLESEDILPVYSLLLANGKLGPALAATALFNNTIVCFSFSIYQLDVVTRAANSQQELSKTSAQQGLALAELTGDVGAILQLCLLMAAIEASIGNSKGVETFLANARRICNGENLDRNPIQLTEEEQGEVIHLQDEEEDEEEEACV</sequence>
<feature type="compositionally biased region" description="Polar residues" evidence="9">
    <location>
        <begin position="1043"/>
        <end position="1054"/>
    </location>
</feature>
<feature type="compositionally biased region" description="Acidic residues" evidence="9">
    <location>
        <begin position="1353"/>
        <end position="1364"/>
    </location>
</feature>
<evidence type="ECO:0000256" key="9">
    <source>
        <dbReference type="SAM" id="MobiDB-lite"/>
    </source>
</evidence>
<feature type="region of interest" description="Disordered" evidence="9">
    <location>
        <begin position="689"/>
        <end position="717"/>
    </location>
</feature>
<dbReference type="PANTHER" id="PTHR23040">
    <property type="match status" value="1"/>
</dbReference>
<evidence type="ECO:0000256" key="4">
    <source>
        <dbReference type="ARBA" id="ARBA00022803"/>
    </source>
</evidence>
<evidence type="ECO:0000256" key="2">
    <source>
        <dbReference type="ARBA" id="ARBA00022490"/>
    </source>
</evidence>
<feature type="compositionally biased region" description="Low complexity" evidence="9">
    <location>
        <begin position="502"/>
        <end position="522"/>
    </location>
</feature>
<evidence type="ECO:0000313" key="11">
    <source>
        <dbReference type="Proteomes" id="UP000789390"/>
    </source>
</evidence>
<name>A0A8J2WR79_9CRUS</name>
<keyword evidence="3" id="KW-0677">Repeat</keyword>
<reference evidence="10" key="1">
    <citation type="submission" date="2021-11" db="EMBL/GenBank/DDBJ databases">
        <authorList>
            <person name="Schell T."/>
        </authorList>
    </citation>
    <scope>NUCLEOTIDE SEQUENCE</scope>
    <source>
        <strain evidence="10">M5</strain>
    </source>
</reference>
<evidence type="ECO:0000256" key="5">
    <source>
        <dbReference type="ARBA" id="ARBA00023212"/>
    </source>
</evidence>
<keyword evidence="11" id="KW-1185">Reference proteome</keyword>
<feature type="compositionally biased region" description="Polar residues" evidence="9">
    <location>
        <begin position="335"/>
        <end position="351"/>
    </location>
</feature>
<feature type="compositionally biased region" description="Low complexity" evidence="9">
    <location>
        <begin position="1076"/>
        <end position="1090"/>
    </location>
</feature>
<feature type="compositionally biased region" description="Low complexity" evidence="9">
    <location>
        <begin position="694"/>
        <end position="711"/>
    </location>
</feature>
<keyword evidence="4" id="KW-0802">TPR repeat</keyword>
<feature type="compositionally biased region" description="Polar residues" evidence="9">
    <location>
        <begin position="368"/>
        <end position="382"/>
    </location>
</feature>
<comment type="subcellular location">
    <subcellularLocation>
        <location evidence="1">Cytoplasm</location>
        <location evidence="1">Cytoskeleton</location>
        <location evidence="1">Cilium axoneme</location>
    </subcellularLocation>
</comment>
<feature type="compositionally biased region" description="Low complexity" evidence="9">
    <location>
        <begin position="8"/>
        <end position="26"/>
    </location>
</feature>
<feature type="compositionally biased region" description="Basic and acidic residues" evidence="9">
    <location>
        <begin position="124"/>
        <end position="135"/>
    </location>
</feature>
<feature type="region of interest" description="Disordered" evidence="9">
    <location>
        <begin position="1344"/>
        <end position="1364"/>
    </location>
</feature>
<keyword evidence="2" id="KW-0963">Cytoplasm</keyword>
<feature type="compositionally biased region" description="Polar residues" evidence="9">
    <location>
        <begin position="65"/>
        <end position="98"/>
    </location>
</feature>
<feature type="compositionally biased region" description="Basic and acidic residues" evidence="9">
    <location>
        <begin position="38"/>
        <end position="50"/>
    </location>
</feature>
<evidence type="ECO:0000256" key="3">
    <source>
        <dbReference type="ARBA" id="ARBA00022737"/>
    </source>
</evidence>
<dbReference type="Gene3D" id="1.25.40.10">
    <property type="entry name" value="Tetratricopeptide repeat domain"/>
    <property type="match status" value="1"/>
</dbReference>
<feature type="compositionally biased region" description="Polar residues" evidence="9">
    <location>
        <begin position="535"/>
        <end position="546"/>
    </location>
</feature>
<feature type="region of interest" description="Disordered" evidence="9">
    <location>
        <begin position="468"/>
        <end position="574"/>
    </location>
</feature>
<feature type="compositionally biased region" description="Basic and acidic residues" evidence="9">
    <location>
        <begin position="270"/>
        <end position="297"/>
    </location>
</feature>
<dbReference type="EMBL" id="CAKKLH010000329">
    <property type="protein sequence ID" value="CAH0112639.1"/>
    <property type="molecule type" value="Genomic_DNA"/>
</dbReference>
<dbReference type="GO" id="GO:0005930">
    <property type="term" value="C:axoneme"/>
    <property type="evidence" value="ECO:0007669"/>
    <property type="project" value="UniProtKB-SubCell"/>
</dbReference>
<dbReference type="PANTHER" id="PTHR23040:SF1">
    <property type="entry name" value="OUTER DYNEIN ARM-DOCKING COMPLEX SUBUNIT 4"/>
    <property type="match status" value="1"/>
</dbReference>
<evidence type="ECO:0000256" key="1">
    <source>
        <dbReference type="ARBA" id="ARBA00004430"/>
    </source>
</evidence>
<evidence type="ECO:0000256" key="7">
    <source>
        <dbReference type="ARBA" id="ARBA00034139"/>
    </source>
</evidence>
<feature type="region of interest" description="Disordered" evidence="9">
    <location>
        <begin position="1027"/>
        <end position="1113"/>
    </location>
</feature>
<feature type="region of interest" description="Disordered" evidence="9">
    <location>
        <begin position="255"/>
        <end position="383"/>
    </location>
</feature>
<dbReference type="InterPro" id="IPR019734">
    <property type="entry name" value="TPR_rpt"/>
</dbReference>
<feature type="compositionally biased region" description="Low complexity" evidence="9">
    <location>
        <begin position="932"/>
        <end position="943"/>
    </location>
</feature>
<accession>A0A8J2WR79</accession>
<dbReference type="InterPro" id="IPR011990">
    <property type="entry name" value="TPR-like_helical_dom_sf"/>
</dbReference>
<keyword evidence="5" id="KW-0206">Cytoskeleton</keyword>
<evidence type="ECO:0000313" key="10">
    <source>
        <dbReference type="EMBL" id="CAH0112639.1"/>
    </source>
</evidence>
<feature type="compositionally biased region" description="Basic and acidic residues" evidence="9">
    <location>
        <begin position="559"/>
        <end position="569"/>
    </location>
</feature>
<organism evidence="10 11">
    <name type="scientific">Daphnia galeata</name>
    <dbReference type="NCBI Taxonomy" id="27404"/>
    <lineage>
        <taxon>Eukaryota</taxon>
        <taxon>Metazoa</taxon>
        <taxon>Ecdysozoa</taxon>
        <taxon>Arthropoda</taxon>
        <taxon>Crustacea</taxon>
        <taxon>Branchiopoda</taxon>
        <taxon>Diplostraca</taxon>
        <taxon>Cladocera</taxon>
        <taxon>Anomopoda</taxon>
        <taxon>Daphniidae</taxon>
        <taxon>Daphnia</taxon>
    </lineage>
</organism>
<feature type="compositionally biased region" description="Low complexity" evidence="9">
    <location>
        <begin position="905"/>
        <end position="915"/>
    </location>
</feature>
<protein>
    <recommendedName>
        <fullName evidence="7">Outer dynein arm-docking complex subunit 4</fullName>
    </recommendedName>
    <alternativeName>
        <fullName evidence="8">Tetratricopeptide repeat protein 25</fullName>
    </alternativeName>
</protein>
<evidence type="ECO:0000256" key="6">
    <source>
        <dbReference type="ARBA" id="ARBA00023273"/>
    </source>
</evidence>
<dbReference type="OrthoDB" id="245563at2759"/>
<dbReference type="Proteomes" id="UP000789390">
    <property type="component" value="Unassembled WGS sequence"/>
</dbReference>
<dbReference type="SUPFAM" id="SSF48452">
    <property type="entry name" value="TPR-like"/>
    <property type="match status" value="1"/>
</dbReference>
<dbReference type="SMART" id="SM00028">
    <property type="entry name" value="TPR"/>
    <property type="match status" value="3"/>
</dbReference>
<feature type="region of interest" description="Disordered" evidence="9">
    <location>
        <begin position="905"/>
        <end position="943"/>
    </location>
</feature>
<keyword evidence="6" id="KW-0966">Cell projection</keyword>